<dbReference type="EMBL" id="JAQQFN010000051">
    <property type="protein sequence ID" value="MFL9888862.1"/>
    <property type="molecule type" value="Genomic_DNA"/>
</dbReference>
<dbReference type="CDD" id="cd02440">
    <property type="entry name" value="AdoMet_MTases"/>
    <property type="match status" value="1"/>
</dbReference>
<keyword evidence="1" id="KW-0808">Transferase</keyword>
<dbReference type="Proteomes" id="UP001629249">
    <property type="component" value="Unassembled WGS sequence"/>
</dbReference>
<dbReference type="PANTHER" id="PTHR43861:SF3">
    <property type="entry name" value="PUTATIVE (AFU_ORTHOLOGUE AFUA_2G14390)-RELATED"/>
    <property type="match status" value="1"/>
</dbReference>
<organism evidence="3 4">
    <name type="scientific">Paraburkholderia agricolaris</name>
    <dbReference type="NCBI Taxonomy" id="2152888"/>
    <lineage>
        <taxon>Bacteria</taxon>
        <taxon>Pseudomonadati</taxon>
        <taxon>Pseudomonadota</taxon>
        <taxon>Betaproteobacteria</taxon>
        <taxon>Burkholderiales</taxon>
        <taxon>Burkholderiaceae</taxon>
        <taxon>Paraburkholderia</taxon>
    </lineage>
</organism>
<comment type="caution">
    <text evidence="3">The sequence shown here is derived from an EMBL/GenBank/DDBJ whole genome shotgun (WGS) entry which is preliminary data.</text>
</comment>
<reference evidence="3 4" key="1">
    <citation type="journal article" date="2024" name="Chem. Sci.">
        <title>Discovery of megapolipeptins by genome mining of a Burkholderiales bacteria collection.</title>
        <authorList>
            <person name="Paulo B.S."/>
            <person name="Recchia M.J.J."/>
            <person name="Lee S."/>
            <person name="Fergusson C.H."/>
            <person name="Romanowski S.B."/>
            <person name="Hernandez A."/>
            <person name="Krull N."/>
            <person name="Liu D.Y."/>
            <person name="Cavanagh H."/>
            <person name="Bos A."/>
            <person name="Gray C.A."/>
            <person name="Murphy B.T."/>
            <person name="Linington R.G."/>
            <person name="Eustaquio A.S."/>
        </authorList>
    </citation>
    <scope>NUCLEOTIDE SEQUENCE [LARGE SCALE GENOMIC DNA]</scope>
    <source>
        <strain evidence="3 4">RL16-012-BIC-B</strain>
    </source>
</reference>
<keyword evidence="4" id="KW-1185">Reference proteome</keyword>
<evidence type="ECO:0000259" key="2">
    <source>
        <dbReference type="Pfam" id="PF08242"/>
    </source>
</evidence>
<dbReference type="Pfam" id="PF08242">
    <property type="entry name" value="Methyltransf_12"/>
    <property type="match status" value="1"/>
</dbReference>
<feature type="domain" description="Methyltransferase type 12" evidence="2">
    <location>
        <begin position="45"/>
        <end position="144"/>
    </location>
</feature>
<gene>
    <name evidence="3" type="ORF">PQR66_37965</name>
</gene>
<accession>A0ABW9A031</accession>
<dbReference type="SUPFAM" id="SSF53335">
    <property type="entry name" value="S-adenosyl-L-methionine-dependent methyltransferases"/>
    <property type="match status" value="1"/>
</dbReference>
<dbReference type="InterPro" id="IPR029063">
    <property type="entry name" value="SAM-dependent_MTases_sf"/>
</dbReference>
<evidence type="ECO:0000313" key="4">
    <source>
        <dbReference type="Proteomes" id="UP001629249"/>
    </source>
</evidence>
<dbReference type="RefSeq" id="WP_408339632.1">
    <property type="nucleotide sequence ID" value="NZ_JAQQFN010000051.1"/>
</dbReference>
<protein>
    <submittedName>
        <fullName evidence="3">Methyltransferase</fullName>
    </submittedName>
</protein>
<dbReference type="GO" id="GO:0008168">
    <property type="term" value="F:methyltransferase activity"/>
    <property type="evidence" value="ECO:0007669"/>
    <property type="project" value="UniProtKB-KW"/>
</dbReference>
<dbReference type="InterPro" id="IPR013217">
    <property type="entry name" value="Methyltransf_12"/>
</dbReference>
<dbReference type="PANTHER" id="PTHR43861">
    <property type="entry name" value="TRANS-ACONITATE 2-METHYLTRANSFERASE-RELATED"/>
    <property type="match status" value="1"/>
</dbReference>
<evidence type="ECO:0000313" key="3">
    <source>
        <dbReference type="EMBL" id="MFL9888862.1"/>
    </source>
</evidence>
<keyword evidence="3" id="KW-0489">Methyltransferase</keyword>
<dbReference type="Gene3D" id="3.40.50.150">
    <property type="entry name" value="Vaccinia Virus protein VP39"/>
    <property type="match status" value="1"/>
</dbReference>
<proteinExistence type="predicted"/>
<dbReference type="GO" id="GO:0032259">
    <property type="term" value="P:methylation"/>
    <property type="evidence" value="ECO:0007669"/>
    <property type="project" value="UniProtKB-KW"/>
</dbReference>
<evidence type="ECO:0000256" key="1">
    <source>
        <dbReference type="ARBA" id="ARBA00022679"/>
    </source>
</evidence>
<name>A0ABW9A031_9BURK</name>
<sequence length="241" mass="27001">MPNIWTEQDSSDFLRFGVAFVPDRDTQHRLISGIVKKSLKNGRILELCCGAGDLAKRILDENPTINLEVMDDSPAMLDSAGRLCEPHARRFSSFRSNLTRSDLLEGRSGLDTILSSLAIHHLDDEQKQRLFKQIFGALRPGGIFVYADMTMPATEFGLEIAAQQWEEAVQERSLSLYGDGRAVHGFNSLEWNYYLDPAGDPSDKPANLAAILEWLREAGFSDIEIHWLKAAHVLLSAKRSE</sequence>